<organism evidence="2 3">
    <name type="scientific">Marine Group III euryarchaeote CG-Epi2</name>
    <dbReference type="NCBI Taxonomy" id="1888996"/>
    <lineage>
        <taxon>Archaea</taxon>
        <taxon>Methanobacteriati</taxon>
        <taxon>Thermoplasmatota</taxon>
        <taxon>Thermoplasmata</taxon>
        <taxon>Candidatus Thermoprofundales</taxon>
    </lineage>
</organism>
<dbReference type="Proteomes" id="UP000183615">
    <property type="component" value="Unassembled WGS sequence"/>
</dbReference>
<name>A0A1J5U8V8_9ARCH</name>
<feature type="transmembrane region" description="Helical" evidence="1">
    <location>
        <begin position="77"/>
        <end position="98"/>
    </location>
</feature>
<accession>A0A1J5U8V8</accession>
<evidence type="ECO:0000313" key="3">
    <source>
        <dbReference type="Proteomes" id="UP000183615"/>
    </source>
</evidence>
<feature type="transmembrane region" description="Helical" evidence="1">
    <location>
        <begin position="110"/>
        <end position="133"/>
    </location>
</feature>
<protein>
    <submittedName>
        <fullName evidence="2">Uncharacterized protein</fullName>
    </submittedName>
</protein>
<keyword evidence="1" id="KW-0812">Transmembrane</keyword>
<feature type="transmembrane region" description="Helical" evidence="1">
    <location>
        <begin position="12"/>
        <end position="37"/>
    </location>
</feature>
<comment type="caution">
    <text evidence="2">The sequence shown here is derived from an EMBL/GenBank/DDBJ whole genome shotgun (WGS) entry which is preliminary data.</text>
</comment>
<sequence length="143" mass="15596">MVQEEMSFSESMSTMLPIGMASSGFLLTIMGVYFYLFPEDEQSVTALIPAIIGLGLMIPGLITILRPENKKHAMHAGAMFCLIGLLGGLMGIPDFIAWITDGGDLERPTIARMAMVLLCGENLVGSILSFRLARIKRELESQN</sequence>
<proteinExistence type="predicted"/>
<evidence type="ECO:0000256" key="1">
    <source>
        <dbReference type="SAM" id="Phobius"/>
    </source>
</evidence>
<keyword evidence="1" id="KW-0472">Membrane</keyword>
<keyword evidence="1" id="KW-1133">Transmembrane helix</keyword>
<dbReference type="EMBL" id="MIYZ01000015">
    <property type="protein sequence ID" value="OIR22372.1"/>
    <property type="molecule type" value="Genomic_DNA"/>
</dbReference>
<evidence type="ECO:0000313" key="2">
    <source>
        <dbReference type="EMBL" id="OIR22372.1"/>
    </source>
</evidence>
<dbReference type="AlphaFoldDB" id="A0A1J5U8V8"/>
<reference evidence="2 3" key="1">
    <citation type="submission" date="2016-08" db="EMBL/GenBank/DDBJ databases">
        <title>New Insights into Marine Group III Euryarchaeota, from dark to light.</title>
        <authorList>
            <person name="Haro-Moreno J.M."/>
            <person name="Rodriguez-Valera F."/>
            <person name="Lopez-Garcia P."/>
            <person name="Moreira D."/>
            <person name="Martin-Cuadrado A.B."/>
        </authorList>
    </citation>
    <scope>NUCLEOTIDE SEQUENCE [LARGE SCALE GENOMIC DNA]</scope>
    <source>
        <strain evidence="2">CG-Epi2</strain>
    </source>
</reference>
<feature type="transmembrane region" description="Helical" evidence="1">
    <location>
        <begin position="43"/>
        <end position="65"/>
    </location>
</feature>
<gene>
    <name evidence="2" type="ORF">BET99_04415</name>
</gene>